<evidence type="ECO:0000313" key="3">
    <source>
        <dbReference type="EMBL" id="RII41154.1"/>
    </source>
</evidence>
<name>A0A399J775_9MICC</name>
<dbReference type="Pfam" id="PF08021">
    <property type="entry name" value="FAD_binding_9"/>
    <property type="match status" value="1"/>
</dbReference>
<evidence type="ECO:0000256" key="1">
    <source>
        <dbReference type="SAM" id="MobiDB-lite"/>
    </source>
</evidence>
<dbReference type="PANTHER" id="PTHR30157">
    <property type="entry name" value="FERRIC REDUCTASE, NADPH-DEPENDENT"/>
    <property type="match status" value="1"/>
</dbReference>
<dbReference type="Gene3D" id="3.40.50.80">
    <property type="entry name" value="Nucleotide-binding domain of ferredoxin-NADP reductase (FNR) module"/>
    <property type="match status" value="1"/>
</dbReference>
<gene>
    <name evidence="3" type="ORF">DWB68_14155</name>
</gene>
<evidence type="ECO:0000313" key="4">
    <source>
        <dbReference type="Proteomes" id="UP000265419"/>
    </source>
</evidence>
<dbReference type="EMBL" id="QQXK01000035">
    <property type="protein sequence ID" value="RII41154.1"/>
    <property type="molecule type" value="Genomic_DNA"/>
</dbReference>
<dbReference type="InterPro" id="IPR007037">
    <property type="entry name" value="SIP_rossman_dom"/>
</dbReference>
<reference evidence="3 4" key="1">
    <citation type="submission" date="2018-07" db="EMBL/GenBank/DDBJ databases">
        <title>Arthrobacter sp. nov., isolated from raw cow's milk with high bacterial count.</title>
        <authorList>
            <person name="Hahne J."/>
            <person name="Isele D."/>
            <person name="Lipski A."/>
        </authorList>
    </citation>
    <scope>NUCLEOTIDE SEQUENCE [LARGE SCALE GENOMIC DNA]</scope>
    <source>
        <strain evidence="3 4">JZ R-35</strain>
    </source>
</reference>
<dbReference type="SUPFAM" id="SSF63380">
    <property type="entry name" value="Riboflavin synthase domain-like"/>
    <property type="match status" value="1"/>
</dbReference>
<dbReference type="InterPro" id="IPR017938">
    <property type="entry name" value="Riboflavin_synthase-like_b-brl"/>
</dbReference>
<dbReference type="InterPro" id="IPR039261">
    <property type="entry name" value="FNR_nucleotide-bd"/>
</dbReference>
<dbReference type="PANTHER" id="PTHR30157:SF0">
    <property type="entry name" value="NADPH-DEPENDENT FERRIC-CHELATE REDUCTASE"/>
    <property type="match status" value="1"/>
</dbReference>
<dbReference type="PROSITE" id="PS51384">
    <property type="entry name" value="FAD_FR"/>
    <property type="match status" value="1"/>
</dbReference>
<organism evidence="3 4">
    <name type="scientific">Galactobacter valiniphilus</name>
    <dbReference type="NCBI Taxonomy" id="2676122"/>
    <lineage>
        <taxon>Bacteria</taxon>
        <taxon>Bacillati</taxon>
        <taxon>Actinomycetota</taxon>
        <taxon>Actinomycetes</taxon>
        <taxon>Micrococcales</taxon>
        <taxon>Micrococcaceae</taxon>
        <taxon>Galactobacter</taxon>
    </lineage>
</organism>
<comment type="caution">
    <text evidence="3">The sequence shown here is derived from an EMBL/GenBank/DDBJ whole genome shotgun (WGS) entry which is preliminary data.</text>
</comment>
<feature type="region of interest" description="Disordered" evidence="1">
    <location>
        <begin position="73"/>
        <end position="100"/>
    </location>
</feature>
<dbReference type="GO" id="GO:0016491">
    <property type="term" value="F:oxidoreductase activity"/>
    <property type="evidence" value="ECO:0007669"/>
    <property type="project" value="InterPro"/>
</dbReference>
<dbReference type="RefSeq" id="WP_119425766.1">
    <property type="nucleotide sequence ID" value="NZ_QQXK01000035.1"/>
</dbReference>
<accession>A0A399J775</accession>
<dbReference type="Proteomes" id="UP000265419">
    <property type="component" value="Unassembled WGS sequence"/>
</dbReference>
<dbReference type="InterPro" id="IPR017927">
    <property type="entry name" value="FAD-bd_FR_type"/>
</dbReference>
<dbReference type="Pfam" id="PF04954">
    <property type="entry name" value="SIP"/>
    <property type="match status" value="1"/>
</dbReference>
<dbReference type="AlphaFoldDB" id="A0A399J775"/>
<evidence type="ECO:0000259" key="2">
    <source>
        <dbReference type="PROSITE" id="PS51384"/>
    </source>
</evidence>
<dbReference type="Gene3D" id="2.40.30.10">
    <property type="entry name" value="Translation factors"/>
    <property type="match status" value="1"/>
</dbReference>
<feature type="domain" description="FAD-binding FR-type" evidence="2">
    <location>
        <begin position="21"/>
        <end position="161"/>
    </location>
</feature>
<dbReference type="InterPro" id="IPR039374">
    <property type="entry name" value="SIP_fam"/>
</dbReference>
<proteinExistence type="predicted"/>
<dbReference type="CDD" id="cd06193">
    <property type="entry name" value="siderophore_interacting"/>
    <property type="match status" value="1"/>
</dbReference>
<dbReference type="InterPro" id="IPR013113">
    <property type="entry name" value="SIP_FAD-bd"/>
</dbReference>
<protein>
    <submittedName>
        <fullName evidence="3">Siderophore-interacting protein</fullName>
    </submittedName>
</protein>
<keyword evidence="4" id="KW-1185">Reference proteome</keyword>
<sequence>MTRVQPEVDSTRQMTRQMHGLGRGLMTVSRVEVIGPEMVRVALTGERAQSLPFPAWAAGDHVKFVVPNEAGELELPAPGEGAGPGPGGRPERGAAGGRPSLRDLIKGEVRDYTVRHVDREAGEVIVDGAVHEHGPVGRWFANARVGQRVGLMGPRGSKIFPSGYAHYVLVADETALPSMGRWLEQEGLSGRVTLISVSAATNPYPFPEPAGAEVEPHHLVLPLGAEVRGPALAEHLRVALSTSPTPDDVFVWAAGEANALRSVRALLKELDFPRHARHIEGYWREGVVAMDHHQQDPDD</sequence>